<accession>A0A0C3PPL9</accession>
<evidence type="ECO:0000313" key="2">
    <source>
        <dbReference type="Proteomes" id="UP000054217"/>
    </source>
</evidence>
<proteinExistence type="predicted"/>
<dbReference type="Proteomes" id="UP000054217">
    <property type="component" value="Unassembled WGS sequence"/>
</dbReference>
<reference evidence="1 2" key="1">
    <citation type="submission" date="2014-04" db="EMBL/GenBank/DDBJ databases">
        <authorList>
            <consortium name="DOE Joint Genome Institute"/>
            <person name="Kuo A."/>
            <person name="Kohler A."/>
            <person name="Costa M.D."/>
            <person name="Nagy L.G."/>
            <person name="Floudas D."/>
            <person name="Copeland A."/>
            <person name="Barry K.W."/>
            <person name="Cichocki N."/>
            <person name="Veneault-Fourrey C."/>
            <person name="LaButti K."/>
            <person name="Lindquist E.A."/>
            <person name="Lipzen A."/>
            <person name="Lundell T."/>
            <person name="Morin E."/>
            <person name="Murat C."/>
            <person name="Sun H."/>
            <person name="Tunlid A."/>
            <person name="Henrissat B."/>
            <person name="Grigoriev I.V."/>
            <person name="Hibbett D.S."/>
            <person name="Martin F."/>
            <person name="Nordberg H.P."/>
            <person name="Cantor M.N."/>
            <person name="Hua S.X."/>
        </authorList>
    </citation>
    <scope>NUCLEOTIDE SEQUENCE [LARGE SCALE GENOMIC DNA]</scope>
    <source>
        <strain evidence="1 2">Marx 270</strain>
    </source>
</reference>
<keyword evidence="2" id="KW-1185">Reference proteome</keyword>
<sequence length="51" mass="5549">MRVTFDVHDEAGIKSVSPRRAETWNPSSAENYQSGVIACVDGSHLHLPVSP</sequence>
<organism evidence="1 2">
    <name type="scientific">Pisolithus tinctorius Marx 270</name>
    <dbReference type="NCBI Taxonomy" id="870435"/>
    <lineage>
        <taxon>Eukaryota</taxon>
        <taxon>Fungi</taxon>
        <taxon>Dikarya</taxon>
        <taxon>Basidiomycota</taxon>
        <taxon>Agaricomycotina</taxon>
        <taxon>Agaricomycetes</taxon>
        <taxon>Agaricomycetidae</taxon>
        <taxon>Boletales</taxon>
        <taxon>Sclerodermatineae</taxon>
        <taxon>Pisolithaceae</taxon>
        <taxon>Pisolithus</taxon>
    </lineage>
</organism>
<dbReference type="AlphaFoldDB" id="A0A0C3PPL9"/>
<dbReference type="EMBL" id="KN831952">
    <property type="protein sequence ID" value="KIO10409.1"/>
    <property type="molecule type" value="Genomic_DNA"/>
</dbReference>
<dbReference type="HOGENOM" id="CLU_3107414_0_0_1"/>
<dbReference type="InParanoid" id="A0A0C3PPL9"/>
<name>A0A0C3PPL9_PISTI</name>
<gene>
    <name evidence="1" type="ORF">M404DRAFT_995596</name>
</gene>
<reference evidence="2" key="2">
    <citation type="submission" date="2015-01" db="EMBL/GenBank/DDBJ databases">
        <title>Evolutionary Origins and Diversification of the Mycorrhizal Mutualists.</title>
        <authorList>
            <consortium name="DOE Joint Genome Institute"/>
            <consortium name="Mycorrhizal Genomics Consortium"/>
            <person name="Kohler A."/>
            <person name="Kuo A."/>
            <person name="Nagy L.G."/>
            <person name="Floudas D."/>
            <person name="Copeland A."/>
            <person name="Barry K.W."/>
            <person name="Cichocki N."/>
            <person name="Veneault-Fourrey C."/>
            <person name="LaButti K."/>
            <person name="Lindquist E.A."/>
            <person name="Lipzen A."/>
            <person name="Lundell T."/>
            <person name="Morin E."/>
            <person name="Murat C."/>
            <person name="Riley R."/>
            <person name="Ohm R."/>
            <person name="Sun H."/>
            <person name="Tunlid A."/>
            <person name="Henrissat B."/>
            <person name="Grigoriev I.V."/>
            <person name="Hibbett D.S."/>
            <person name="Martin F."/>
        </authorList>
    </citation>
    <scope>NUCLEOTIDE SEQUENCE [LARGE SCALE GENOMIC DNA]</scope>
    <source>
        <strain evidence="2">Marx 270</strain>
    </source>
</reference>
<evidence type="ECO:0000313" key="1">
    <source>
        <dbReference type="EMBL" id="KIO10409.1"/>
    </source>
</evidence>
<protein>
    <submittedName>
        <fullName evidence="1">Uncharacterized protein</fullName>
    </submittedName>
</protein>